<dbReference type="Gene3D" id="1.10.443.10">
    <property type="entry name" value="Intergrase catalytic core"/>
    <property type="match status" value="1"/>
</dbReference>
<dbReference type="InterPro" id="IPR044068">
    <property type="entry name" value="CB"/>
</dbReference>
<keyword evidence="1" id="KW-0229">DNA integration</keyword>
<sequence length="339" mass="40574">MEEKTNDLSETVEQFLLQQEQQMQPSTLKRYRYDLNHFSNWLQDQSPLEEETFSTQMIVRFHEKLLDEDEYAATTIRRIFSVLKQFITYADPNNLDVLETVENILQKEPYELTTNNHSFFTASEIKQLFRIIDTDIGLSEHQQKYRPLLTDRNRSIILLIVYYGLSVQELVQLTMKDLHFARHAIIIQTRLQKEREIQLHVEDQQILYRYYQTIPEPVRPAYYSEDPFFVAFDYQRGTFRWDYEVEGPKGLSEVAIQKMIRNEMKRAGIYRKRSARQLRHSYILQRMIEGASKEALRDELAFVTTQPLDRYESFIVKNQTKLPSYLLEDFPRIDQKAVE</sequence>
<comment type="caution">
    <text evidence="7">The sequence shown here is derived from an EMBL/GenBank/DDBJ whole genome shotgun (WGS) entry which is preliminary data.</text>
</comment>
<feature type="domain" description="Core-binding (CB)" evidence="6">
    <location>
        <begin position="6"/>
        <end position="91"/>
    </location>
</feature>
<evidence type="ECO:0000259" key="6">
    <source>
        <dbReference type="PROSITE" id="PS51900"/>
    </source>
</evidence>
<dbReference type="Pfam" id="PF00589">
    <property type="entry name" value="Phage_integrase"/>
    <property type="match status" value="1"/>
</dbReference>
<dbReference type="Proteomes" id="UP000551878">
    <property type="component" value="Unassembled WGS sequence"/>
</dbReference>
<evidence type="ECO:0000256" key="2">
    <source>
        <dbReference type="ARBA" id="ARBA00023125"/>
    </source>
</evidence>
<dbReference type="Gene3D" id="1.10.150.130">
    <property type="match status" value="1"/>
</dbReference>
<protein>
    <submittedName>
        <fullName evidence="7">Site-specific recombinase XerD</fullName>
    </submittedName>
</protein>
<dbReference type="GO" id="GO:0006310">
    <property type="term" value="P:DNA recombination"/>
    <property type="evidence" value="ECO:0007669"/>
    <property type="project" value="UniProtKB-KW"/>
</dbReference>
<keyword evidence="8" id="KW-1185">Reference proteome</keyword>
<dbReference type="InterPro" id="IPR013762">
    <property type="entry name" value="Integrase-like_cat_sf"/>
</dbReference>
<accession>A0A840QIZ3</accession>
<dbReference type="InterPro" id="IPR010998">
    <property type="entry name" value="Integrase_recombinase_N"/>
</dbReference>
<dbReference type="InterPro" id="IPR002104">
    <property type="entry name" value="Integrase_catalytic"/>
</dbReference>
<dbReference type="PANTHER" id="PTHR30349">
    <property type="entry name" value="PHAGE INTEGRASE-RELATED"/>
    <property type="match status" value="1"/>
</dbReference>
<evidence type="ECO:0000313" key="8">
    <source>
        <dbReference type="Proteomes" id="UP000551878"/>
    </source>
</evidence>
<dbReference type="CDD" id="cd00397">
    <property type="entry name" value="DNA_BRE_C"/>
    <property type="match status" value="1"/>
</dbReference>
<dbReference type="PANTHER" id="PTHR30349:SF86">
    <property type="entry name" value="INTEGRASE_RECOMBINASE AQ_AA09-RELATED"/>
    <property type="match status" value="1"/>
</dbReference>
<organism evidence="7 8">
    <name type="scientific">Texcoconibacillus texcoconensis</name>
    <dbReference type="NCBI Taxonomy" id="1095777"/>
    <lineage>
        <taxon>Bacteria</taxon>
        <taxon>Bacillati</taxon>
        <taxon>Bacillota</taxon>
        <taxon>Bacilli</taxon>
        <taxon>Bacillales</taxon>
        <taxon>Bacillaceae</taxon>
        <taxon>Texcoconibacillus</taxon>
    </lineage>
</organism>
<name>A0A840QIZ3_9BACI</name>
<dbReference type="RefSeq" id="WP_184662461.1">
    <property type="nucleotide sequence ID" value="NZ_JACHHB010000001.1"/>
</dbReference>
<gene>
    <name evidence="7" type="ORF">HNQ41_000118</name>
</gene>
<dbReference type="EMBL" id="JACHHB010000001">
    <property type="protein sequence ID" value="MBB5171978.1"/>
    <property type="molecule type" value="Genomic_DNA"/>
</dbReference>
<feature type="domain" description="Tyr recombinase" evidence="5">
    <location>
        <begin position="115"/>
        <end position="324"/>
    </location>
</feature>
<evidence type="ECO:0000259" key="5">
    <source>
        <dbReference type="PROSITE" id="PS51898"/>
    </source>
</evidence>
<dbReference type="PROSITE" id="PS51900">
    <property type="entry name" value="CB"/>
    <property type="match status" value="1"/>
</dbReference>
<dbReference type="InterPro" id="IPR011010">
    <property type="entry name" value="DNA_brk_join_enz"/>
</dbReference>
<evidence type="ECO:0000256" key="1">
    <source>
        <dbReference type="ARBA" id="ARBA00022908"/>
    </source>
</evidence>
<evidence type="ECO:0000256" key="3">
    <source>
        <dbReference type="ARBA" id="ARBA00023172"/>
    </source>
</evidence>
<dbReference type="GO" id="GO:0015074">
    <property type="term" value="P:DNA integration"/>
    <property type="evidence" value="ECO:0007669"/>
    <property type="project" value="UniProtKB-KW"/>
</dbReference>
<proteinExistence type="predicted"/>
<dbReference type="InterPro" id="IPR050090">
    <property type="entry name" value="Tyrosine_recombinase_XerCD"/>
</dbReference>
<dbReference type="AlphaFoldDB" id="A0A840QIZ3"/>
<keyword evidence="2 4" id="KW-0238">DNA-binding</keyword>
<evidence type="ECO:0000313" key="7">
    <source>
        <dbReference type="EMBL" id="MBB5171978.1"/>
    </source>
</evidence>
<dbReference type="InterPro" id="IPR004107">
    <property type="entry name" value="Integrase_SAM-like_N"/>
</dbReference>
<dbReference type="SUPFAM" id="SSF56349">
    <property type="entry name" value="DNA breaking-rejoining enzymes"/>
    <property type="match status" value="1"/>
</dbReference>
<reference evidence="7 8" key="1">
    <citation type="submission" date="2020-08" db="EMBL/GenBank/DDBJ databases">
        <title>Genomic Encyclopedia of Type Strains, Phase IV (KMG-IV): sequencing the most valuable type-strain genomes for metagenomic binning, comparative biology and taxonomic classification.</title>
        <authorList>
            <person name="Goeker M."/>
        </authorList>
    </citation>
    <scope>NUCLEOTIDE SEQUENCE [LARGE SCALE GENOMIC DNA]</scope>
    <source>
        <strain evidence="7 8">DSM 24696</strain>
    </source>
</reference>
<keyword evidence="3" id="KW-0233">DNA recombination</keyword>
<dbReference type="PROSITE" id="PS51898">
    <property type="entry name" value="TYR_RECOMBINASE"/>
    <property type="match status" value="1"/>
</dbReference>
<dbReference type="GO" id="GO:0003677">
    <property type="term" value="F:DNA binding"/>
    <property type="evidence" value="ECO:0007669"/>
    <property type="project" value="UniProtKB-UniRule"/>
</dbReference>
<dbReference type="Pfam" id="PF02899">
    <property type="entry name" value="Phage_int_SAM_1"/>
    <property type="match status" value="1"/>
</dbReference>
<evidence type="ECO:0000256" key="4">
    <source>
        <dbReference type="PROSITE-ProRule" id="PRU01248"/>
    </source>
</evidence>